<gene>
    <name evidence="2" type="ORF">C2G38_2138644</name>
</gene>
<reference evidence="2 3" key="1">
    <citation type="submission" date="2018-06" db="EMBL/GenBank/DDBJ databases">
        <title>Comparative genomics reveals the genomic features of Rhizophagus irregularis, R. cerebriforme, R. diaphanum and Gigaspora rosea, and their symbiotic lifestyle signature.</title>
        <authorList>
            <person name="Morin E."/>
            <person name="San Clemente H."/>
            <person name="Chen E.C.H."/>
            <person name="De La Providencia I."/>
            <person name="Hainaut M."/>
            <person name="Kuo A."/>
            <person name="Kohler A."/>
            <person name="Murat C."/>
            <person name="Tang N."/>
            <person name="Roy S."/>
            <person name="Loubradou J."/>
            <person name="Henrissat B."/>
            <person name="Grigoriev I.V."/>
            <person name="Corradi N."/>
            <person name="Roux C."/>
            <person name="Martin F.M."/>
        </authorList>
    </citation>
    <scope>NUCLEOTIDE SEQUENCE [LARGE SCALE GENOMIC DNA]</scope>
    <source>
        <strain evidence="2 3">DAOM 194757</strain>
    </source>
</reference>
<keyword evidence="3" id="KW-1185">Reference proteome</keyword>
<dbReference type="EMBL" id="QKWP01000164">
    <property type="protein sequence ID" value="RIB25730.1"/>
    <property type="molecule type" value="Genomic_DNA"/>
</dbReference>
<evidence type="ECO:0000256" key="1">
    <source>
        <dbReference type="SAM" id="MobiDB-lite"/>
    </source>
</evidence>
<feature type="compositionally biased region" description="Low complexity" evidence="1">
    <location>
        <begin position="444"/>
        <end position="454"/>
    </location>
</feature>
<dbReference type="Proteomes" id="UP000266673">
    <property type="component" value="Unassembled WGS sequence"/>
</dbReference>
<proteinExistence type="predicted"/>
<evidence type="ECO:0000313" key="3">
    <source>
        <dbReference type="Proteomes" id="UP000266673"/>
    </source>
</evidence>
<dbReference type="AlphaFoldDB" id="A0A397VT40"/>
<name>A0A397VT40_9GLOM</name>
<organism evidence="2 3">
    <name type="scientific">Gigaspora rosea</name>
    <dbReference type="NCBI Taxonomy" id="44941"/>
    <lineage>
        <taxon>Eukaryota</taxon>
        <taxon>Fungi</taxon>
        <taxon>Fungi incertae sedis</taxon>
        <taxon>Mucoromycota</taxon>
        <taxon>Glomeromycotina</taxon>
        <taxon>Glomeromycetes</taxon>
        <taxon>Diversisporales</taxon>
        <taxon>Gigasporaceae</taxon>
        <taxon>Gigaspora</taxon>
    </lineage>
</organism>
<feature type="region of interest" description="Disordered" evidence="1">
    <location>
        <begin position="435"/>
        <end position="484"/>
    </location>
</feature>
<comment type="caution">
    <text evidence="2">The sequence shown here is derived from an EMBL/GenBank/DDBJ whole genome shotgun (WGS) entry which is preliminary data.</text>
</comment>
<protein>
    <submittedName>
        <fullName evidence="2">Uncharacterized protein</fullName>
    </submittedName>
</protein>
<accession>A0A397VT40</accession>
<dbReference type="OrthoDB" id="2402156at2759"/>
<feature type="compositionally biased region" description="Polar residues" evidence="1">
    <location>
        <begin position="465"/>
        <end position="484"/>
    </location>
</feature>
<sequence length="484" mass="55660">MTDNLQESNSQVLQTINESDDGWNTDITDEFQESDLLTQFSEIIQLGSRGNTETAGQVKYRLEFEEYPETAPDVVACIYNIAGMDPEKACEIFDLKNIQYSYKDANELSVDTATLNEFVAVHKISYEYYDELAQLRCNGKPNLAKHYQHEEDTSLPHYFIGCQNYKCGEKGYRYLLLSQRTNIDYLKQLFQDYSYHEDGVNNESNAIQHCYTILPFSAKQNKCRIHNHPAPPLVKTPKSILNDLKDIIYNEDILDLTAHKLLNRLLNDSQYFVFCGYKQQIEALTFARAFTILQNSNAYQQLFEELFLCIEQDTKKPIKFNHIHNQGIGCILADEHRGQALDWVQDKKQNWVLAALSPAFTKMVHHIWINTPFTTNASESAHATINTTGRNLLLVAAIQKSANFDSHQWSTAITYEKTNIQDSYRNKSSLQCTINSAKRKQKQSTKQSIKPSTTKPKKKARYNKESSSNESSITYEQKQLLNIN</sequence>
<evidence type="ECO:0000313" key="2">
    <source>
        <dbReference type="EMBL" id="RIB25730.1"/>
    </source>
</evidence>